<evidence type="ECO:0000259" key="8">
    <source>
        <dbReference type="PROSITE" id="PS50261"/>
    </source>
</evidence>
<evidence type="ECO:0000256" key="6">
    <source>
        <dbReference type="SAM" id="Phobius"/>
    </source>
</evidence>
<dbReference type="InterPro" id="IPR017981">
    <property type="entry name" value="GPCR_2-like_7TM"/>
</dbReference>
<feature type="transmembrane region" description="Helical" evidence="6">
    <location>
        <begin position="321"/>
        <end position="346"/>
    </location>
</feature>
<feature type="transmembrane region" description="Helical" evidence="6">
    <location>
        <begin position="217"/>
        <end position="238"/>
    </location>
</feature>
<dbReference type="InterPro" id="IPR046338">
    <property type="entry name" value="GAIN_dom_sf"/>
</dbReference>
<dbReference type="Pfam" id="PF00002">
    <property type="entry name" value="7tm_2"/>
    <property type="match status" value="1"/>
</dbReference>
<dbReference type="PROSITE" id="PS50261">
    <property type="entry name" value="G_PROTEIN_RECEP_F2_4"/>
    <property type="match status" value="1"/>
</dbReference>
<reference evidence="9" key="1">
    <citation type="submission" date="2020-08" db="EMBL/GenBank/DDBJ databases">
        <title>Chromosome-level assembly of Southern catfish (Silurus meridionalis) provides insights into visual adaptation to the nocturnal and benthic lifestyles.</title>
        <authorList>
            <person name="Zhang Y."/>
            <person name="Wang D."/>
            <person name="Peng Z."/>
        </authorList>
    </citation>
    <scope>NUCLEOTIDE SEQUENCE</scope>
    <source>
        <strain evidence="9">SWU-2019-XX</strain>
        <tissue evidence="9">Muscle</tissue>
    </source>
</reference>
<keyword evidence="10" id="KW-1185">Reference proteome</keyword>
<feature type="transmembrane region" description="Helical" evidence="6">
    <location>
        <begin position="422"/>
        <end position="441"/>
    </location>
</feature>
<dbReference type="PANTHER" id="PTHR12011">
    <property type="entry name" value="ADHESION G-PROTEIN COUPLED RECEPTOR"/>
    <property type="match status" value="1"/>
</dbReference>
<dbReference type="GO" id="GO:0007166">
    <property type="term" value="P:cell surface receptor signaling pathway"/>
    <property type="evidence" value="ECO:0007669"/>
    <property type="project" value="InterPro"/>
</dbReference>
<organism evidence="9 10">
    <name type="scientific">Silurus meridionalis</name>
    <name type="common">Southern catfish</name>
    <name type="synonym">Silurus soldatovi meridionalis</name>
    <dbReference type="NCBI Taxonomy" id="175797"/>
    <lineage>
        <taxon>Eukaryota</taxon>
        <taxon>Metazoa</taxon>
        <taxon>Chordata</taxon>
        <taxon>Craniata</taxon>
        <taxon>Vertebrata</taxon>
        <taxon>Euteleostomi</taxon>
        <taxon>Actinopterygii</taxon>
        <taxon>Neopterygii</taxon>
        <taxon>Teleostei</taxon>
        <taxon>Ostariophysi</taxon>
        <taxon>Siluriformes</taxon>
        <taxon>Siluridae</taxon>
        <taxon>Silurus</taxon>
    </lineage>
</organism>
<dbReference type="InterPro" id="IPR000203">
    <property type="entry name" value="GPS"/>
</dbReference>
<evidence type="ECO:0000259" key="7">
    <source>
        <dbReference type="PROSITE" id="PS50221"/>
    </source>
</evidence>
<evidence type="ECO:0000256" key="1">
    <source>
        <dbReference type="ARBA" id="ARBA00004141"/>
    </source>
</evidence>
<evidence type="ECO:0000256" key="3">
    <source>
        <dbReference type="ARBA" id="ARBA00022989"/>
    </source>
</evidence>
<dbReference type="Pfam" id="PF01825">
    <property type="entry name" value="GPS"/>
    <property type="match status" value="1"/>
</dbReference>
<feature type="transmembrane region" description="Helical" evidence="6">
    <location>
        <begin position="274"/>
        <end position="300"/>
    </location>
</feature>
<feature type="domain" description="GAIN-B" evidence="7">
    <location>
        <begin position="53"/>
        <end position="206"/>
    </location>
</feature>
<dbReference type="InterPro" id="IPR057244">
    <property type="entry name" value="GAIN_B"/>
</dbReference>
<dbReference type="GO" id="GO:0005886">
    <property type="term" value="C:plasma membrane"/>
    <property type="evidence" value="ECO:0007669"/>
    <property type="project" value="TreeGrafter"/>
</dbReference>
<keyword evidence="4 6" id="KW-0472">Membrane</keyword>
<feature type="transmembrane region" description="Helical" evidence="6">
    <location>
        <begin position="379"/>
        <end position="401"/>
    </location>
</feature>
<dbReference type="PROSITE" id="PS50221">
    <property type="entry name" value="GAIN_B"/>
    <property type="match status" value="1"/>
</dbReference>
<evidence type="ECO:0000313" key="9">
    <source>
        <dbReference type="EMBL" id="KAF7703302.1"/>
    </source>
</evidence>
<dbReference type="GO" id="GO:0007189">
    <property type="term" value="P:adenylate cyclase-activating G protein-coupled receptor signaling pathway"/>
    <property type="evidence" value="ECO:0007669"/>
    <property type="project" value="TreeGrafter"/>
</dbReference>
<evidence type="ECO:0000313" key="10">
    <source>
        <dbReference type="Proteomes" id="UP000606274"/>
    </source>
</evidence>
<feature type="transmembrane region" description="Helical" evidence="6">
    <location>
        <begin position="447"/>
        <end position="468"/>
    </location>
</feature>
<sequence>MCSDLFAKERTIKKVYIRAEKIYIDALINSSFIGATKDYDLEQFSMTVVKMDMMNTTDVGHVKLSAPKVPGDDQLLDLFIPIEPFANVLESQRKVGIVTYTSAHMFIDDESTVLKSNVIRVETVGRELKDLSNHLVINFTLKSNGIIPINHTLSCQFYDVNANPGLEWNNMGSFTNLENFNSSNTVTCSYNHMTPFAVLLVDMKQIDPWQWKILSSLTYIGCSLSSFFSAVTIFLYVFMKSSYKDTSMGIHMSLSVAVFLLNTSFLFIEWGATLFQGNVCVLIAVIIQYSLLACFSWMTIEALHLYLLLIKVFNTYIKHYLLKLSLFGWGVPAVLVGGSLCVFGRMPFYGRKELNLSNTNETTYFCWIINTQFLYGMNISYFSLTFLFNTCVLAVVAHQIFKLRCLNKKGRRLPSSKDMCTVLGLTLLLGMTWGLIFLSSGYTNYPILYLFCICNSLQGLFLFLWFCGTVKKNKTLKKENSTMSTSSRAIRNVYESSFTD</sequence>
<proteinExistence type="predicted"/>
<dbReference type="PRINTS" id="PR00249">
    <property type="entry name" value="GPCRSECRETIN"/>
</dbReference>
<keyword evidence="3 6" id="KW-1133">Transmembrane helix</keyword>
<evidence type="ECO:0000256" key="2">
    <source>
        <dbReference type="ARBA" id="ARBA00022692"/>
    </source>
</evidence>
<keyword evidence="2 6" id="KW-0812">Transmembrane</keyword>
<dbReference type="PANTHER" id="PTHR12011:SF454">
    <property type="entry name" value="ADHESION G-PROTEIN COUPLED RECEPTOR G5-LIKE"/>
    <property type="match status" value="1"/>
</dbReference>
<dbReference type="InterPro" id="IPR000832">
    <property type="entry name" value="GPCR_2_secretin-like"/>
</dbReference>
<evidence type="ECO:0000256" key="5">
    <source>
        <dbReference type="ARBA" id="ARBA00023157"/>
    </source>
</evidence>
<gene>
    <name evidence="9" type="ORF">HF521_022309</name>
</gene>
<dbReference type="Gene3D" id="2.60.220.50">
    <property type="match status" value="1"/>
</dbReference>
<evidence type="ECO:0000256" key="4">
    <source>
        <dbReference type="ARBA" id="ARBA00023136"/>
    </source>
</evidence>
<comment type="caution">
    <text evidence="9">The sequence shown here is derived from an EMBL/GenBank/DDBJ whole genome shotgun (WGS) entry which is preliminary data.</text>
</comment>
<feature type="transmembrane region" description="Helical" evidence="6">
    <location>
        <begin position="250"/>
        <end position="268"/>
    </location>
</feature>
<dbReference type="Gene3D" id="1.20.1070.10">
    <property type="entry name" value="Rhodopsin 7-helix transmembrane proteins"/>
    <property type="match status" value="1"/>
</dbReference>
<name>A0A8T0B8Y0_SILME</name>
<accession>A0A8T0B8Y0</accession>
<feature type="domain" description="G-protein coupled receptors family 2 profile 2" evidence="8">
    <location>
        <begin position="214"/>
        <end position="470"/>
    </location>
</feature>
<dbReference type="AlphaFoldDB" id="A0A8T0B8Y0"/>
<dbReference type="Proteomes" id="UP000606274">
    <property type="component" value="Unassembled WGS sequence"/>
</dbReference>
<keyword evidence="5" id="KW-1015">Disulfide bond</keyword>
<dbReference type="GO" id="GO:0004930">
    <property type="term" value="F:G protein-coupled receptor activity"/>
    <property type="evidence" value="ECO:0007669"/>
    <property type="project" value="InterPro"/>
</dbReference>
<protein>
    <submittedName>
        <fullName evidence="9">Uncharacterized protein</fullName>
    </submittedName>
</protein>
<comment type="subcellular location">
    <subcellularLocation>
        <location evidence="1">Membrane</location>
        <topology evidence="1">Multi-pass membrane protein</topology>
    </subcellularLocation>
</comment>
<dbReference type="EMBL" id="JABFDY010000009">
    <property type="protein sequence ID" value="KAF7703302.1"/>
    <property type="molecule type" value="Genomic_DNA"/>
</dbReference>